<evidence type="ECO:0000313" key="4">
    <source>
        <dbReference type="Proteomes" id="UP000658225"/>
    </source>
</evidence>
<reference evidence="3" key="1">
    <citation type="submission" date="2020-10" db="EMBL/GenBank/DDBJ databases">
        <title>Genomic Encyclopedia of Type Strains, Phase IV (KMG-IV): sequencing the most valuable type-strain genomes for metagenomic binning, comparative biology and taxonomic classification.</title>
        <authorList>
            <person name="Goeker M."/>
        </authorList>
    </citation>
    <scope>NUCLEOTIDE SEQUENCE</scope>
    <source>
        <strain evidence="3">DSM 13886</strain>
    </source>
</reference>
<keyword evidence="1" id="KW-0472">Membrane</keyword>
<feature type="transmembrane region" description="Helical" evidence="1">
    <location>
        <begin position="213"/>
        <end position="236"/>
    </location>
</feature>
<feature type="transmembrane region" description="Helical" evidence="1">
    <location>
        <begin position="322"/>
        <end position="344"/>
    </location>
</feature>
<sequence>MTTRSKRIEGLDFARAWAMLGMLIVNYKILTGAEGNGPTWLIHFMDLFEGRASALFVILAGIGISLMTRTAREANSFILLKETRKTIWKRALFLFIVGMILYVIGWTGDILHYYGLYLFIGSLLIAAKGKMLLWLSAAALLIAQTLQLTNNTLEGWDPGKPYMEYLDFWTFEGFFRNSMFNGYHPVLPWICFFLLGMWIGKLNLNDGKIRKKILVISAMVAILLECLSALMLRIYTPSIGLESAYFLFGTGPILPNIFYVLSASGTALVILVLCLYFTNKYADYLFTDMIIKTGQLTLTHYVSHVIIGIELLDVLNRMDNQTLAFSLGFSIAYFTISILFSVLWRRKYSRGPIEILMRKIGH</sequence>
<evidence type="ECO:0000256" key="1">
    <source>
        <dbReference type="SAM" id="Phobius"/>
    </source>
</evidence>
<proteinExistence type="predicted"/>
<feature type="transmembrane region" description="Helical" evidence="1">
    <location>
        <begin position="87"/>
        <end position="104"/>
    </location>
</feature>
<name>A0A927R4X0_9BACL</name>
<organism evidence="3 4">
    <name type="scientific">Sporosarcina limicola</name>
    <dbReference type="NCBI Taxonomy" id="34101"/>
    <lineage>
        <taxon>Bacteria</taxon>
        <taxon>Bacillati</taxon>
        <taxon>Bacillota</taxon>
        <taxon>Bacilli</taxon>
        <taxon>Bacillales</taxon>
        <taxon>Caryophanaceae</taxon>
        <taxon>Sporosarcina</taxon>
    </lineage>
</organism>
<dbReference type="EMBL" id="JADBEL010000033">
    <property type="protein sequence ID" value="MBE1556681.1"/>
    <property type="molecule type" value="Genomic_DNA"/>
</dbReference>
<feature type="transmembrane region" description="Helical" evidence="1">
    <location>
        <begin position="256"/>
        <end position="277"/>
    </location>
</feature>
<comment type="caution">
    <text evidence="3">The sequence shown here is derived from an EMBL/GenBank/DDBJ whole genome shotgun (WGS) entry which is preliminary data.</text>
</comment>
<accession>A0A927R4X0</accession>
<feature type="transmembrane region" description="Helical" evidence="1">
    <location>
        <begin position="50"/>
        <end position="67"/>
    </location>
</feature>
<evidence type="ECO:0000259" key="2">
    <source>
        <dbReference type="Pfam" id="PF07786"/>
    </source>
</evidence>
<keyword evidence="1" id="KW-1133">Transmembrane helix</keyword>
<feature type="transmembrane region" description="Helical" evidence="1">
    <location>
        <begin position="186"/>
        <end position="204"/>
    </location>
</feature>
<keyword evidence="1" id="KW-0812">Transmembrane</keyword>
<dbReference type="PANTHER" id="PTHR30590">
    <property type="entry name" value="INNER MEMBRANE PROTEIN"/>
    <property type="match status" value="1"/>
</dbReference>
<feature type="transmembrane region" description="Helical" evidence="1">
    <location>
        <begin position="12"/>
        <end position="30"/>
    </location>
</feature>
<dbReference type="Proteomes" id="UP000658225">
    <property type="component" value="Unassembled WGS sequence"/>
</dbReference>
<dbReference type="AlphaFoldDB" id="A0A927R4X0"/>
<feature type="domain" description="Heparan-alpha-glucosaminide N-acetyltransferase catalytic" evidence="2">
    <location>
        <begin position="7"/>
        <end position="235"/>
    </location>
</feature>
<dbReference type="PANTHER" id="PTHR30590:SF3">
    <property type="entry name" value="HYPOTHETICAL MEMBRANE SPANNING PROTEIN"/>
    <property type="match status" value="1"/>
</dbReference>
<protein>
    <submittedName>
        <fullName evidence="3">Membrane protein YeiB</fullName>
    </submittedName>
</protein>
<dbReference type="Pfam" id="PF07786">
    <property type="entry name" value="HGSNAT_cat"/>
    <property type="match status" value="1"/>
</dbReference>
<dbReference type="InterPro" id="IPR052529">
    <property type="entry name" value="Bact_Transport_Assoc"/>
</dbReference>
<evidence type="ECO:0000313" key="3">
    <source>
        <dbReference type="EMBL" id="MBE1556681.1"/>
    </source>
</evidence>
<feature type="transmembrane region" description="Helical" evidence="1">
    <location>
        <begin position="298"/>
        <end position="316"/>
    </location>
</feature>
<dbReference type="RefSeq" id="WP_192600309.1">
    <property type="nucleotide sequence ID" value="NZ_JADBEL010000033.1"/>
</dbReference>
<keyword evidence="4" id="KW-1185">Reference proteome</keyword>
<gene>
    <name evidence="3" type="ORF">H4683_003807</name>
</gene>
<feature type="transmembrane region" description="Helical" evidence="1">
    <location>
        <begin position="132"/>
        <end position="149"/>
    </location>
</feature>
<dbReference type="InterPro" id="IPR012429">
    <property type="entry name" value="HGSNAT_cat"/>
</dbReference>
<feature type="transmembrane region" description="Helical" evidence="1">
    <location>
        <begin position="110"/>
        <end position="127"/>
    </location>
</feature>